<accession>A0A1H0FSD4</accession>
<dbReference type="RefSeq" id="WP_091369353.1">
    <property type="nucleotide sequence ID" value="NZ_FNDV01000003.1"/>
</dbReference>
<evidence type="ECO:0000256" key="5">
    <source>
        <dbReference type="SAM" id="Phobius"/>
    </source>
</evidence>
<feature type="transmembrane region" description="Helical" evidence="5">
    <location>
        <begin position="54"/>
        <end position="80"/>
    </location>
</feature>
<keyword evidence="4 5" id="KW-0472">Membrane</keyword>
<feature type="transmembrane region" description="Helical" evidence="5">
    <location>
        <begin position="92"/>
        <end position="112"/>
    </location>
</feature>
<sequence>MIVIAAIIAVTFGGLGLAKLLALAPMRVLAAKAGFSVAAYRAVGALEVAGAVGVALGPVVPLLGIAAACGLLLLLGGALTVHLRRGDGAREVAPAVVCGVLVACYATVLSGAL</sequence>
<gene>
    <name evidence="6" type="ORF">SAMN05192558_101492</name>
</gene>
<organism evidence="6 7">
    <name type="scientific">Actinokineospora alba</name>
    <dbReference type="NCBI Taxonomy" id="504798"/>
    <lineage>
        <taxon>Bacteria</taxon>
        <taxon>Bacillati</taxon>
        <taxon>Actinomycetota</taxon>
        <taxon>Actinomycetes</taxon>
        <taxon>Pseudonocardiales</taxon>
        <taxon>Pseudonocardiaceae</taxon>
        <taxon>Actinokineospora</taxon>
    </lineage>
</organism>
<comment type="subcellular location">
    <subcellularLocation>
        <location evidence="1">Membrane</location>
        <topology evidence="1">Multi-pass membrane protein</topology>
    </subcellularLocation>
</comment>
<dbReference type="Pfam" id="PF13564">
    <property type="entry name" value="DoxX_2"/>
    <property type="match status" value="1"/>
</dbReference>
<dbReference type="OrthoDB" id="5197053at2"/>
<dbReference type="STRING" id="504798.SAMN05421871_103379"/>
<evidence type="ECO:0000313" key="6">
    <source>
        <dbReference type="EMBL" id="SDN97588.1"/>
    </source>
</evidence>
<keyword evidence="2 5" id="KW-0812">Transmembrane</keyword>
<keyword evidence="7" id="KW-1185">Reference proteome</keyword>
<dbReference type="InterPro" id="IPR032808">
    <property type="entry name" value="DoxX"/>
</dbReference>
<dbReference type="EMBL" id="FNJB01000001">
    <property type="protein sequence ID" value="SDN97588.1"/>
    <property type="molecule type" value="Genomic_DNA"/>
</dbReference>
<protein>
    <submittedName>
        <fullName evidence="6">DoxX-like family protein</fullName>
    </submittedName>
</protein>
<name>A0A1H0FSD4_9PSEU</name>
<dbReference type="GO" id="GO:0016020">
    <property type="term" value="C:membrane"/>
    <property type="evidence" value="ECO:0007669"/>
    <property type="project" value="UniProtKB-SubCell"/>
</dbReference>
<evidence type="ECO:0000256" key="4">
    <source>
        <dbReference type="ARBA" id="ARBA00023136"/>
    </source>
</evidence>
<evidence type="ECO:0000313" key="7">
    <source>
        <dbReference type="Proteomes" id="UP000199651"/>
    </source>
</evidence>
<proteinExistence type="predicted"/>
<dbReference type="Proteomes" id="UP000199651">
    <property type="component" value="Unassembled WGS sequence"/>
</dbReference>
<evidence type="ECO:0000256" key="3">
    <source>
        <dbReference type="ARBA" id="ARBA00022989"/>
    </source>
</evidence>
<keyword evidence="3 5" id="KW-1133">Transmembrane helix</keyword>
<dbReference type="AlphaFoldDB" id="A0A1H0FSD4"/>
<evidence type="ECO:0000256" key="2">
    <source>
        <dbReference type="ARBA" id="ARBA00022692"/>
    </source>
</evidence>
<evidence type="ECO:0000256" key="1">
    <source>
        <dbReference type="ARBA" id="ARBA00004141"/>
    </source>
</evidence>
<reference evidence="7" key="1">
    <citation type="submission" date="2016-10" db="EMBL/GenBank/DDBJ databases">
        <authorList>
            <person name="Varghese N."/>
            <person name="Submissions S."/>
        </authorList>
    </citation>
    <scope>NUCLEOTIDE SEQUENCE [LARGE SCALE GENOMIC DNA]</scope>
    <source>
        <strain evidence="7">IBRC-M 10655</strain>
    </source>
</reference>